<name>A0A2S5CIH5_9GAMM</name>
<comment type="similarity">
    <text evidence="1">Belongs to the CRISPR-associated Cas10/Csm1 family.</text>
</comment>
<evidence type="ECO:0000256" key="1">
    <source>
        <dbReference type="ARBA" id="ARBA00005700"/>
    </source>
</evidence>
<evidence type="ECO:0000313" key="13">
    <source>
        <dbReference type="EMBL" id="POZ50605.1"/>
    </source>
</evidence>
<dbReference type="NCBIfam" id="TIGR02578">
    <property type="entry name" value="cas_TM1811_Csm1"/>
    <property type="match status" value="1"/>
</dbReference>
<evidence type="ECO:0000256" key="3">
    <source>
        <dbReference type="ARBA" id="ARBA00022679"/>
    </source>
</evidence>
<evidence type="ECO:0000256" key="5">
    <source>
        <dbReference type="ARBA" id="ARBA00022741"/>
    </source>
</evidence>
<dbReference type="GO" id="GO:0004519">
    <property type="term" value="F:endonuclease activity"/>
    <property type="evidence" value="ECO:0007669"/>
    <property type="project" value="UniProtKB-KW"/>
</dbReference>
<keyword evidence="3" id="KW-0808">Transferase</keyword>
<dbReference type="GO" id="GO:0005524">
    <property type="term" value="F:ATP binding"/>
    <property type="evidence" value="ECO:0007669"/>
    <property type="project" value="UniProtKB-KW"/>
</dbReference>
<keyword evidence="8" id="KW-0269">Exonuclease</keyword>
<dbReference type="GO" id="GO:0016740">
    <property type="term" value="F:transferase activity"/>
    <property type="evidence" value="ECO:0007669"/>
    <property type="project" value="UniProtKB-KW"/>
</dbReference>
<dbReference type="RefSeq" id="WP_103975149.1">
    <property type="nucleotide sequence ID" value="NZ_PGFZ01000009.1"/>
</dbReference>
<evidence type="ECO:0000256" key="9">
    <source>
        <dbReference type="ARBA" id="ARBA00022840"/>
    </source>
</evidence>
<proteinExistence type="inferred from homology"/>
<dbReference type="PANTHER" id="PTHR36528">
    <property type="entry name" value="CRISPR SYSTEM SINGLE-STRAND-SPECIFIC DEOXYRIBONUCLEASE CAS10/CSM1 (SUBTYPE III-A)"/>
    <property type="match status" value="1"/>
</dbReference>
<dbReference type="Gene3D" id="3.30.70.270">
    <property type="match status" value="1"/>
</dbReference>
<dbReference type="InterPro" id="IPR000160">
    <property type="entry name" value="GGDEF_dom"/>
</dbReference>
<dbReference type="GO" id="GO:0051607">
    <property type="term" value="P:defense response to virus"/>
    <property type="evidence" value="ECO:0007669"/>
    <property type="project" value="UniProtKB-KW"/>
</dbReference>
<dbReference type="PANTHER" id="PTHR36528:SF1">
    <property type="entry name" value="CRISPR SYSTEM SINGLE-STRAND-SPECIFIC DEOXYRIBONUCLEASE CAS10_CSM1 (SUBTYPE III-A)"/>
    <property type="match status" value="1"/>
</dbReference>
<evidence type="ECO:0000256" key="10">
    <source>
        <dbReference type="ARBA" id="ARBA00023118"/>
    </source>
</evidence>
<gene>
    <name evidence="13" type="ORF">AADEFJLK_03498</name>
</gene>
<dbReference type="InterPro" id="IPR054767">
    <property type="entry name" value="Cas10-Cmr2_palm2"/>
</dbReference>
<dbReference type="InterPro" id="IPR041062">
    <property type="entry name" value="Csm1_B"/>
</dbReference>
<dbReference type="PROSITE" id="PS50887">
    <property type="entry name" value="GGDEF"/>
    <property type="match status" value="1"/>
</dbReference>
<keyword evidence="4" id="KW-0540">Nuclease</keyword>
<evidence type="ECO:0000256" key="2">
    <source>
        <dbReference type="ARBA" id="ARBA00014333"/>
    </source>
</evidence>
<dbReference type="InterPro" id="IPR013408">
    <property type="entry name" value="Cas10/Csm1"/>
</dbReference>
<keyword evidence="5" id="KW-0547">Nucleotide-binding</keyword>
<sequence>MNEQDHVVFGSLLHDIGKFFQRAETLGAHYQDEDIKQRYCQTDSQGGWVGSHVLNTLSFCERLAAQLPILNPPISESPPEHWVDLAAHHHRPVTDNNAYLAKLVQAADAFASAEREQGEFQHQGIHQKTRLEALLGRVTLKNAVNPANYFLPLAELALTEAAIYPKSAEAWGMHAEQKDGKSVWLAQADTLSRDYKKMAVAFLQELDAFPQYGQTSPQALRAISRTLLALMEKYLSQVPAATNVLRPDISLYDHLRITAAIAEGLYRYHADKHNLASIDFNDLGTKKWLLVCGDFSGIQNFIYKITSKGAAKGLRGRSLFMQLLCDAAAEQILRTLGLYPSARIYSSGGKFYLLIAKTQQTALTSEVERINQALLSEFRGELTLSIGMAELKADDFKEGEMGKHWQAANDDLQKKRQRPFVSQIDQDADFFMPEDLHTAGACQVCDRDDASAGIHEETGPDNGGLFRICKQCKGLRDIGRELVDAQYLFWVWGADRVTVRKNKPSYLHRILLPGTDCTLYFLAEPPLFAPDIALYDCHLESLNKLAAPNGNQYGYSTGFRFVGKWDTAKESGEFEFNGFADHAIGIKRLGVLRMDVDNLGELFIRGLQFKQPQGGVQTMGSLSRVATLSRQLHLFFAGYLSVLADAFPRCQIIYAGGDDVFILGSWDELPDLAHKIRTEFRRYCADNPHFTISGGIALATGKYPISKTAATAGEAESQAKHLLRGNQPKKDALSFLGTAIGWEHFDEAKQLRDDICKLTEDTNSNAIIDRLRQVVIATDELNAQMPKPTTAILYWNKWRWRLIYNLKRMSQRDSEIEQDLKALQTKLLTIPPENEQGILDWLQMPVRWAEFLMRKER</sequence>
<keyword evidence="6" id="KW-0255">Endonuclease</keyword>
<keyword evidence="10" id="KW-0051">Antiviral defense</keyword>
<organism evidence="13 14">
    <name type="scientific">Methylovulum psychrotolerans</name>
    <dbReference type="NCBI Taxonomy" id="1704499"/>
    <lineage>
        <taxon>Bacteria</taxon>
        <taxon>Pseudomonadati</taxon>
        <taxon>Pseudomonadota</taxon>
        <taxon>Gammaproteobacteria</taxon>
        <taxon>Methylococcales</taxon>
        <taxon>Methylococcaceae</taxon>
        <taxon>Methylovulum</taxon>
    </lineage>
</organism>
<evidence type="ECO:0000256" key="11">
    <source>
        <dbReference type="ARBA" id="ARBA00032922"/>
    </source>
</evidence>
<evidence type="ECO:0000313" key="14">
    <source>
        <dbReference type="Proteomes" id="UP000237423"/>
    </source>
</evidence>
<dbReference type="Pfam" id="PF18211">
    <property type="entry name" value="Csm1_B"/>
    <property type="match status" value="1"/>
</dbReference>
<dbReference type="InterPro" id="IPR052117">
    <property type="entry name" value="Cas10/Csm1_subtype-III-A"/>
</dbReference>
<evidence type="ECO:0000256" key="4">
    <source>
        <dbReference type="ARBA" id="ARBA00022722"/>
    </source>
</evidence>
<reference evidence="13 14" key="1">
    <citation type="submission" date="2017-11" db="EMBL/GenBank/DDBJ databases">
        <title>Draft Genome Sequence of Methylobacter psychrotolerans Sph1T, an Obligate Methanotroph from Low-Temperature Environments.</title>
        <authorList>
            <person name="Oshkin I.Y."/>
            <person name="Miroshnikov K."/>
            <person name="Belova S.E."/>
            <person name="Korzhenkov A."/>
            <person name="Toshchakov S.V."/>
            <person name="Dedysh S.N."/>
        </authorList>
    </citation>
    <scope>NUCLEOTIDE SEQUENCE [LARGE SCALE GENOMIC DNA]</scope>
    <source>
        <strain evidence="13 14">Sph1</strain>
    </source>
</reference>
<evidence type="ECO:0000256" key="8">
    <source>
        <dbReference type="ARBA" id="ARBA00022839"/>
    </source>
</evidence>
<dbReference type="GO" id="GO:0004527">
    <property type="term" value="F:exonuclease activity"/>
    <property type="evidence" value="ECO:0007669"/>
    <property type="project" value="UniProtKB-KW"/>
</dbReference>
<evidence type="ECO:0000259" key="12">
    <source>
        <dbReference type="PROSITE" id="PS50887"/>
    </source>
</evidence>
<evidence type="ECO:0000256" key="7">
    <source>
        <dbReference type="ARBA" id="ARBA00022801"/>
    </source>
</evidence>
<protein>
    <recommendedName>
        <fullName evidence="2">CRISPR system single-strand-specific deoxyribonuclease Cas10/Csm1 (subtype III-A)</fullName>
    </recommendedName>
    <alternativeName>
        <fullName evidence="11">Cyclic oligoadenylate synthase</fullName>
    </alternativeName>
</protein>
<dbReference type="InterPro" id="IPR043128">
    <property type="entry name" value="Rev_trsase/Diguanyl_cyclase"/>
</dbReference>
<accession>A0A2S5CIH5</accession>
<dbReference type="Pfam" id="PF22335">
    <property type="entry name" value="Cas10-Cmr2_palm2"/>
    <property type="match status" value="1"/>
</dbReference>
<feature type="domain" description="GGDEF" evidence="12">
    <location>
        <begin position="587"/>
        <end position="738"/>
    </location>
</feature>
<comment type="caution">
    <text evidence="13">The sequence shown here is derived from an EMBL/GenBank/DDBJ whole genome shotgun (WGS) entry which is preliminary data.</text>
</comment>
<evidence type="ECO:0000256" key="6">
    <source>
        <dbReference type="ARBA" id="ARBA00022759"/>
    </source>
</evidence>
<keyword evidence="9" id="KW-0067">ATP-binding</keyword>
<dbReference type="Proteomes" id="UP000237423">
    <property type="component" value="Unassembled WGS sequence"/>
</dbReference>
<dbReference type="AlphaFoldDB" id="A0A2S5CIH5"/>
<keyword evidence="7" id="KW-0378">Hydrolase</keyword>
<dbReference type="EMBL" id="PGFZ01000009">
    <property type="protein sequence ID" value="POZ50605.1"/>
    <property type="molecule type" value="Genomic_DNA"/>
</dbReference>